<accession>A0A2R8AD61</accession>
<dbReference type="GO" id="GO:0016020">
    <property type="term" value="C:membrane"/>
    <property type="evidence" value="ECO:0007669"/>
    <property type="project" value="UniProtKB-SubCell"/>
</dbReference>
<evidence type="ECO:0000256" key="4">
    <source>
        <dbReference type="ARBA" id="ARBA00022656"/>
    </source>
</evidence>
<gene>
    <name evidence="10" type="primary">cya</name>
    <name evidence="10" type="ORF">POI8812_02305</name>
</gene>
<dbReference type="EMBL" id="OMKW01000003">
    <property type="protein sequence ID" value="SPF29978.1"/>
    <property type="molecule type" value="Genomic_DNA"/>
</dbReference>
<evidence type="ECO:0000256" key="6">
    <source>
        <dbReference type="ARBA" id="ARBA00023026"/>
    </source>
</evidence>
<keyword evidence="6" id="KW-0843">Virulence</keyword>
<keyword evidence="5" id="KW-0677">Repeat</keyword>
<evidence type="ECO:0000256" key="1">
    <source>
        <dbReference type="ARBA" id="ARBA00004370"/>
    </source>
</evidence>
<dbReference type="InterPro" id="IPR050557">
    <property type="entry name" value="RTX_toxin/Mannuronan_C5-epim"/>
</dbReference>
<evidence type="ECO:0000256" key="2">
    <source>
        <dbReference type="ARBA" id="ARBA00004613"/>
    </source>
</evidence>
<dbReference type="Pfam" id="PF06594">
    <property type="entry name" value="HCBP_related"/>
    <property type="match status" value="2"/>
</dbReference>
<protein>
    <submittedName>
        <fullName evidence="10">Bifunctional hemolysin/adenylate cyclase</fullName>
    </submittedName>
</protein>
<reference evidence="10 11" key="1">
    <citation type="submission" date="2018-03" db="EMBL/GenBank/DDBJ databases">
        <authorList>
            <person name="Keele B.F."/>
        </authorList>
    </citation>
    <scope>NUCLEOTIDE SEQUENCE [LARGE SCALE GENOMIC DNA]</scope>
    <source>
        <strain evidence="10 11">CeCT 8812</strain>
    </source>
</reference>
<keyword evidence="7" id="KW-0472">Membrane</keyword>
<proteinExistence type="predicted"/>
<dbReference type="GO" id="GO:0005509">
    <property type="term" value="F:calcium ion binding"/>
    <property type="evidence" value="ECO:0007669"/>
    <property type="project" value="InterPro"/>
</dbReference>
<dbReference type="PROSITE" id="PS00018">
    <property type="entry name" value="EF_HAND_1"/>
    <property type="match status" value="1"/>
</dbReference>
<dbReference type="RefSeq" id="WP_108782709.1">
    <property type="nucleotide sequence ID" value="NZ_OMKW01000003.1"/>
</dbReference>
<dbReference type="InterPro" id="IPR018247">
    <property type="entry name" value="EF_Hand_1_Ca_BS"/>
</dbReference>
<evidence type="ECO:0000256" key="8">
    <source>
        <dbReference type="SAM" id="MobiDB-lite"/>
    </source>
</evidence>
<evidence type="ECO:0000259" key="9">
    <source>
        <dbReference type="Pfam" id="PF06594"/>
    </source>
</evidence>
<name>A0A2R8AD61_9RHOB</name>
<evidence type="ECO:0000256" key="7">
    <source>
        <dbReference type="ARBA" id="ARBA00023136"/>
    </source>
</evidence>
<sequence length="2283" mass="237957">MPQDFDPEGHNGGVVSDADIFASVVFTVQDILVDGSEFEVPAGFRVSQLAKGHAIGIAFMAEGGIEVSEVAGYGAGVGATALSGAMRLGASAGAVGIGATSFGVGFVAGMAVDRGVEAYIDNVITPYVDRHAPVSYTDFYDDGSAATVQVNTIGTDFFNGEGALIVQFEYRDYGIDGRSLGRETFRLTVPQSQYDEFMDSQRARAEAASGLAQIVDAIRQIDNGGHDDVLGPPPEIEGIRTVEIAGPEPQPELSLGFNSNPNLFPNHSGVSGESERDHRDANFVIDEAREAMGGSLTREQENYLVSATAGPVIIDLDQDGVNVNFNSDVAFDYDGDGYRELTSWAAADDGFLVIDLDANGDITADGGDGVIDQAKELAFTEWVSGDVTDLQALAEAEDDTGAKIFDTDGNGVLDSNDAVWGSMKVWQDLDQDGEVDNGELKRLADDDANAENDWNITQINLTYDDGSAYAEDDDDVSVLGNTVHGFASYVRDGVVVEGGVGDVTLSYNVHGWRQVETETGYKIELERGEFAEIWEAEGLDNAGAAQIILLGGGEAGGDLIAAYGDDRTNTLDAAGMTKAVILDGAGGDDVLTGGDGDDLLSGGEGADQLHAGAGNDVVFADSADDVAAGNVTGGDGYDRLIMSAGASLILSDVSALGFEAVTAGDEADQLAGLSNDTDYVLYGNGGADTLQTAGGNDILTGDDGDDDLDAGSGADRLFGGSGADTLTAGSGDDYLSGGSGGDLISLGAGNDYLAFGRGQGDDTLVADIEANRGGLDELDLGFGVSLDDVTLTIEGVDAILGVRALDDDETTDVDESVELLDGTLRIQEWDNAQNRIETLSLAGGWMRLDISDIAYAATGFGGDDLLLGTGEFDWLNSGAGDDTVLAGAGDDILLLGAGDDVASAGAGRDYVSAGVGNDLVRAEDGNDTVSGGEGDDTLIGADGHDQLIGGQGADRLQGGLGNDTLYGGSGSDTLEGGVGDDTYHFGRGDGHDLIIEEGNSYSYSQAYTYQSTEWDLVEGDADPEGKDYHYVPRTVYHTAYQTFTVTESGWDTIELGHGITSSDVWLGVDPSGTLTIGLHEMVDDVAVDDVALFSDRLDVQSWTSLQTRVEVLRFSDGFAINLSDAPGVQSGYSSDDTLSGSDGRDVLIGSGGGDMLIGYGGEDVLIGGDGADNLIGWVGDDQLLGGVGDDTLNGGDGDDRLIGGLGNDSMRGHAGADIMSGGAGDDSLMGGRGNDIYLFNRGDGHDVIDEGIFLFDNAPGQTGAYYHSGDSEDYSSSSSGYKGENGSGALTWVNEMRSGATFTIVDGGSDTIQLGQAIELSDLIVSTEYSAENGELSLIVELEPTEADIDPTDSLTVLGWNNLEMRVETLVFNNGFSIDLSQIKGAQTGDGNANTLDGTGWLSGLEGDDVMLGSDETDILLGGSGADTLEGGLGDDYYVYSRGDGHDLIVDAGSSTVGLDQSAPGGDKLVLDFGIDIEDVVFRRVGDDMEIFITSRGDANPILADITDRLTVQDWALATQRIDVMQFSDGLDFDISQIEATHLGADALGATALSDQSDDTLSGTDAAEWYDGFAGDDVIIAFGGADFVFGRQGDDSIASGAGNDAISGGDGNDTIDGGADDDILSAGAGDDQLIGGAGNDMVMAGAGDDLLDGGAGVDILIGGRGQDTITASEGADEIRFDRWDGSDIYQGSVLNAADDVVAFGQSISAEAVKFRMIGDDLRLELAGTTDGITFTDWASGVVVEGIQVEGRLYTAAEINGLLAFDGARLVDIRDGTINVVADASIGHGDYSVTDGLERKHLVLATARSSDAARSEVAGYTRLDWVSGAVQFQLDKFERLEFSDLILKGDLENGLEQYFDLLEDPAGLVEGINKTQIVVSGDAGDHITGANGDDVLAGGRGLDKLTGYAGNDTFVWSTGDADDVIYDGGESLLEQDRLVLTDVTSDQISLSRDVTATFKHHMQLLIEPTGEELTIEYQYWYSTTHGFGLESIEFADGEVWTEADITANTWVNGTDGNDYINSASYLDDNFFGGAGDDTIIASTSDDHLRGGAGSDSLSGSTGSDTYIWGIGDGDDILYDGGASLSELDHLIFTNVTADEVALSRDITGSFKHHMDIEILTSGEKIKVDYQYWYSTTHGFGLESIEFADGEIWSEADITANTWVNGTDGNDYISSSSYLDDNFFGAAGDDTIIASSSNDRLSGGSGDDVLTGGAGADSFEFTSGTDRVTDFAIGTDQLSFTGITFDDLVIGTDSSGHADIDYGAGSVILTGVLASALSEDDFQFV</sequence>
<keyword evidence="11" id="KW-1185">Reference proteome</keyword>
<dbReference type="PRINTS" id="PR01488">
    <property type="entry name" value="RTXTOXINA"/>
</dbReference>
<evidence type="ECO:0000313" key="10">
    <source>
        <dbReference type="EMBL" id="SPF29978.1"/>
    </source>
</evidence>
<organism evidence="10 11">
    <name type="scientific">Pontivivens insulae</name>
    <dbReference type="NCBI Taxonomy" id="1639689"/>
    <lineage>
        <taxon>Bacteria</taxon>
        <taxon>Pseudomonadati</taxon>
        <taxon>Pseudomonadota</taxon>
        <taxon>Alphaproteobacteria</taxon>
        <taxon>Rhodobacterales</taxon>
        <taxon>Paracoccaceae</taxon>
        <taxon>Pontivivens</taxon>
    </lineage>
</organism>
<feature type="domain" description="Haemolysin-type calcium binding-related" evidence="9">
    <location>
        <begin position="2115"/>
        <end position="2155"/>
    </location>
</feature>
<comment type="subcellular location">
    <subcellularLocation>
        <location evidence="1">Membrane</location>
    </subcellularLocation>
    <subcellularLocation>
        <location evidence="2">Secreted</location>
    </subcellularLocation>
</comment>
<dbReference type="GO" id="GO:0090729">
    <property type="term" value="F:toxin activity"/>
    <property type="evidence" value="ECO:0007669"/>
    <property type="project" value="UniProtKB-KW"/>
</dbReference>
<dbReference type="Proteomes" id="UP000244932">
    <property type="component" value="Unassembled WGS sequence"/>
</dbReference>
<evidence type="ECO:0000256" key="5">
    <source>
        <dbReference type="ARBA" id="ARBA00022737"/>
    </source>
</evidence>
<dbReference type="GO" id="GO:0005576">
    <property type="term" value="C:extracellular region"/>
    <property type="evidence" value="ECO:0007669"/>
    <property type="project" value="UniProtKB-SubCell"/>
</dbReference>
<evidence type="ECO:0000256" key="3">
    <source>
        <dbReference type="ARBA" id="ARBA00022525"/>
    </source>
</evidence>
<evidence type="ECO:0000313" key="11">
    <source>
        <dbReference type="Proteomes" id="UP000244932"/>
    </source>
</evidence>
<dbReference type="InterPro" id="IPR010566">
    <property type="entry name" value="Haemolys_ca-bd"/>
</dbReference>
<keyword evidence="4" id="KW-0800">Toxin</keyword>
<dbReference type="InterPro" id="IPR001343">
    <property type="entry name" value="Hemolysn_Ca-bd"/>
</dbReference>
<dbReference type="SUPFAM" id="SSF51120">
    <property type="entry name" value="beta-Roll"/>
    <property type="match status" value="9"/>
</dbReference>
<dbReference type="InterPro" id="IPR011049">
    <property type="entry name" value="Serralysin-like_metalloprot_C"/>
</dbReference>
<dbReference type="Pfam" id="PF00353">
    <property type="entry name" value="HemolysinCabind"/>
    <property type="match status" value="15"/>
</dbReference>
<dbReference type="InterPro" id="IPR003995">
    <property type="entry name" value="RTX_toxin_determinant-A"/>
</dbReference>
<dbReference type="PANTHER" id="PTHR38340:SF1">
    <property type="entry name" value="S-LAYER PROTEIN"/>
    <property type="match status" value="1"/>
</dbReference>
<dbReference type="InterPro" id="IPR018511">
    <property type="entry name" value="Hemolysin-typ_Ca-bd_CS"/>
</dbReference>
<keyword evidence="3" id="KW-0964">Secreted</keyword>
<dbReference type="OrthoDB" id="8479154at2"/>
<dbReference type="PROSITE" id="PS00330">
    <property type="entry name" value="HEMOLYSIN_CALCIUM"/>
    <property type="match status" value="10"/>
</dbReference>
<feature type="domain" description="Haemolysin-type calcium binding-related" evidence="9">
    <location>
        <begin position="1965"/>
        <end position="2003"/>
    </location>
</feature>
<dbReference type="PANTHER" id="PTHR38340">
    <property type="entry name" value="S-LAYER PROTEIN"/>
    <property type="match status" value="1"/>
</dbReference>
<dbReference type="PRINTS" id="PR00313">
    <property type="entry name" value="CABNDNGRPT"/>
</dbReference>
<feature type="region of interest" description="Disordered" evidence="8">
    <location>
        <begin position="1600"/>
        <end position="1621"/>
    </location>
</feature>
<dbReference type="Gene3D" id="2.150.10.10">
    <property type="entry name" value="Serralysin-like metalloprotease, C-terminal"/>
    <property type="match status" value="8"/>
</dbReference>